<dbReference type="Proteomes" id="UP000887116">
    <property type="component" value="Unassembled WGS sequence"/>
</dbReference>
<evidence type="ECO:0000256" key="3">
    <source>
        <dbReference type="ARBA" id="ARBA00016807"/>
    </source>
</evidence>
<comment type="subcellular location">
    <subcellularLocation>
        <location evidence="1">Nucleus</location>
    </subcellularLocation>
</comment>
<dbReference type="EMBL" id="BMAO01008183">
    <property type="protein sequence ID" value="GFR21513.1"/>
    <property type="molecule type" value="Genomic_DNA"/>
</dbReference>
<reference evidence="7" key="1">
    <citation type="submission" date="2020-07" db="EMBL/GenBank/DDBJ databases">
        <title>Multicomponent nature underlies the extraordinary mechanical properties of spider dragline silk.</title>
        <authorList>
            <person name="Kono N."/>
            <person name="Nakamura H."/>
            <person name="Mori M."/>
            <person name="Yoshida Y."/>
            <person name="Ohtoshi R."/>
            <person name="Malay A.D."/>
            <person name="Moran D.A.P."/>
            <person name="Tomita M."/>
            <person name="Numata K."/>
            <person name="Arakawa K."/>
        </authorList>
    </citation>
    <scope>NUCLEOTIDE SEQUENCE</scope>
</reference>
<dbReference type="InterPro" id="IPR009057">
    <property type="entry name" value="Homeodomain-like_sf"/>
</dbReference>
<name>A0A8X6HEW7_TRICU</name>
<dbReference type="Pfam" id="PF13873">
    <property type="entry name" value="Myb_DNA-bind_5"/>
    <property type="match status" value="1"/>
</dbReference>
<dbReference type="GO" id="GO:0006313">
    <property type="term" value="P:DNA transposition"/>
    <property type="evidence" value="ECO:0007669"/>
    <property type="project" value="InterPro"/>
</dbReference>
<evidence type="ECO:0000259" key="5">
    <source>
        <dbReference type="Pfam" id="PF01498"/>
    </source>
</evidence>
<evidence type="ECO:0000256" key="2">
    <source>
        <dbReference type="ARBA" id="ARBA00011764"/>
    </source>
</evidence>
<dbReference type="SUPFAM" id="SSF46689">
    <property type="entry name" value="Homeodomain-like"/>
    <property type="match status" value="1"/>
</dbReference>
<accession>A0A8X6HEW7</accession>
<keyword evidence="8" id="KW-1185">Reference proteome</keyword>
<sequence>MSKTNFSVQEMELLVNLVEKYKHILNWKITNAVFNKKKEEAWDSLTTDFNAASLYERLAAMGGLIEPLPCRFDYEYETAVSSGTQVVGRSVNCIQKILQKLKKTGILANTEGRGRKKIMNSITERRVIHQVKIDPKISAPKIAASTSTTLGRSVSADTVRRVLRKAGYNETKALNW</sequence>
<feature type="domain" description="Transposase Tc1-like" evidence="5">
    <location>
        <begin position="125"/>
        <end position="173"/>
    </location>
</feature>
<evidence type="ECO:0000256" key="4">
    <source>
        <dbReference type="ARBA" id="ARBA00025466"/>
    </source>
</evidence>
<dbReference type="GO" id="GO:0003677">
    <property type="term" value="F:DNA binding"/>
    <property type="evidence" value="ECO:0007669"/>
    <property type="project" value="InterPro"/>
</dbReference>
<evidence type="ECO:0000313" key="7">
    <source>
        <dbReference type="EMBL" id="GFR21513.1"/>
    </source>
</evidence>
<dbReference type="AlphaFoldDB" id="A0A8X6HEW7"/>
<organism evidence="7 8">
    <name type="scientific">Trichonephila clavata</name>
    <name type="common">Joro spider</name>
    <name type="synonym">Nephila clavata</name>
    <dbReference type="NCBI Taxonomy" id="2740835"/>
    <lineage>
        <taxon>Eukaryota</taxon>
        <taxon>Metazoa</taxon>
        <taxon>Ecdysozoa</taxon>
        <taxon>Arthropoda</taxon>
        <taxon>Chelicerata</taxon>
        <taxon>Arachnida</taxon>
        <taxon>Araneae</taxon>
        <taxon>Araneomorphae</taxon>
        <taxon>Entelegynae</taxon>
        <taxon>Araneoidea</taxon>
        <taxon>Nephilidae</taxon>
        <taxon>Trichonephila</taxon>
    </lineage>
</organism>
<feature type="domain" description="Myb/SANT-like DNA-binding" evidence="6">
    <location>
        <begin position="3"/>
        <end position="58"/>
    </location>
</feature>
<proteinExistence type="predicted"/>
<dbReference type="OrthoDB" id="2244035at2759"/>
<dbReference type="InterPro" id="IPR002492">
    <property type="entry name" value="Transposase_Tc1-like"/>
</dbReference>
<dbReference type="InterPro" id="IPR028002">
    <property type="entry name" value="Myb_DNA-bind_5"/>
</dbReference>
<comment type="function">
    <text evidence="4">Involved in transvection phenomena (= synapsis-dependent gene expression), where the synaptic pairing of chromosomes carrying genes with which zeste interacts influences the expression of these genes. Zeste binds to DNA and stimulates transcription from a nearby promoter.</text>
</comment>
<dbReference type="Pfam" id="PF01498">
    <property type="entry name" value="HTH_Tnp_Tc3_2"/>
    <property type="match status" value="1"/>
</dbReference>
<gene>
    <name evidence="7" type="primary">AVEN_70257_1</name>
    <name evidence="7" type="ORF">TNCT_196111</name>
</gene>
<evidence type="ECO:0000259" key="6">
    <source>
        <dbReference type="Pfam" id="PF13873"/>
    </source>
</evidence>
<comment type="subunit">
    <text evidence="2">Self-associates forming complexes of several hundred monomers.</text>
</comment>
<dbReference type="GO" id="GO:0015074">
    <property type="term" value="P:DNA integration"/>
    <property type="evidence" value="ECO:0007669"/>
    <property type="project" value="InterPro"/>
</dbReference>
<dbReference type="GO" id="GO:0005634">
    <property type="term" value="C:nucleus"/>
    <property type="evidence" value="ECO:0007669"/>
    <property type="project" value="UniProtKB-SubCell"/>
</dbReference>
<protein>
    <recommendedName>
        <fullName evidence="3">Regulatory protein zeste</fullName>
    </recommendedName>
</protein>
<evidence type="ECO:0000313" key="8">
    <source>
        <dbReference type="Proteomes" id="UP000887116"/>
    </source>
</evidence>
<evidence type="ECO:0000256" key="1">
    <source>
        <dbReference type="ARBA" id="ARBA00004123"/>
    </source>
</evidence>
<comment type="caution">
    <text evidence="7">The sequence shown here is derived from an EMBL/GenBank/DDBJ whole genome shotgun (WGS) entry which is preliminary data.</text>
</comment>